<gene>
    <name evidence="1" type="ORF">SAMN04488508_11443</name>
</gene>
<dbReference type="Pfam" id="PF13715">
    <property type="entry name" value="CarbopepD_reg_2"/>
    <property type="match status" value="1"/>
</dbReference>
<dbReference type="EMBL" id="FQYP01000014">
    <property type="protein sequence ID" value="SHJ67264.1"/>
    <property type="molecule type" value="Genomic_DNA"/>
</dbReference>
<dbReference type="STRING" id="570521.SAMN04488508_11443"/>
<evidence type="ECO:0000313" key="2">
    <source>
        <dbReference type="Proteomes" id="UP000184432"/>
    </source>
</evidence>
<sequence>MIDKIKIQEVEKYISMVLLIFPLLVFGQAEVLKGVVLDKATKAPLEGVVIYIDGTTTGTVTNASGAFILDLENQPRDAQVTIAYLGYESIYLKTSSVLPDDVLSVQMEKKLEELDPVFLQNDDWSREKKLNYFRAYFIGNKKDQKTCKILNEDAIRLYYNYGEQTLYASANVPINIKNDQLGYNIVYNLVSFEIKFNRGENVKGFYVAGTSYFKAFDEESKALNKRRQNAYKGSRLHFMRSLATGTLDQNKFDVYHKGLKTEVDRVFKVEKEPGFAKVYPLQKRTTVLFKNKHRTDLIFNVNDHFLIDGLGNFSDTEKILFNGEMTNQKVARLLPLDYGL</sequence>
<keyword evidence="2" id="KW-1185">Reference proteome</keyword>
<protein>
    <submittedName>
        <fullName evidence="1">CarboxypepD_reg-like domain-containing protein</fullName>
    </submittedName>
</protein>
<dbReference type="InterPro" id="IPR008969">
    <property type="entry name" value="CarboxyPept-like_regulatory"/>
</dbReference>
<dbReference type="SUPFAM" id="SSF49464">
    <property type="entry name" value="Carboxypeptidase regulatory domain-like"/>
    <property type="match status" value="1"/>
</dbReference>
<organism evidence="1 2">
    <name type="scientific">Aquimarina spongiae</name>
    <dbReference type="NCBI Taxonomy" id="570521"/>
    <lineage>
        <taxon>Bacteria</taxon>
        <taxon>Pseudomonadati</taxon>
        <taxon>Bacteroidota</taxon>
        <taxon>Flavobacteriia</taxon>
        <taxon>Flavobacteriales</taxon>
        <taxon>Flavobacteriaceae</taxon>
        <taxon>Aquimarina</taxon>
    </lineage>
</organism>
<reference evidence="2" key="1">
    <citation type="submission" date="2016-11" db="EMBL/GenBank/DDBJ databases">
        <authorList>
            <person name="Varghese N."/>
            <person name="Submissions S."/>
        </authorList>
    </citation>
    <scope>NUCLEOTIDE SEQUENCE [LARGE SCALE GENOMIC DNA]</scope>
    <source>
        <strain evidence="2">DSM 22623</strain>
    </source>
</reference>
<name>A0A1M6L7Y0_9FLAO</name>
<dbReference type="Gene3D" id="2.60.40.1120">
    <property type="entry name" value="Carboxypeptidase-like, regulatory domain"/>
    <property type="match status" value="1"/>
</dbReference>
<dbReference type="AlphaFoldDB" id="A0A1M6L7Y0"/>
<accession>A0A1M6L7Y0</accession>
<dbReference type="Proteomes" id="UP000184432">
    <property type="component" value="Unassembled WGS sequence"/>
</dbReference>
<proteinExistence type="predicted"/>
<evidence type="ECO:0000313" key="1">
    <source>
        <dbReference type="EMBL" id="SHJ67264.1"/>
    </source>
</evidence>